<keyword evidence="1" id="KW-0472">Membrane</keyword>
<dbReference type="STRING" id="1273541.Pyrde_0095"/>
<keyword evidence="1" id="KW-0812">Transmembrane</keyword>
<evidence type="ECO:0000313" key="5">
    <source>
        <dbReference type="Proteomes" id="UP000196694"/>
    </source>
</evidence>
<protein>
    <submittedName>
        <fullName evidence="2">Uncharacterized protein</fullName>
    </submittedName>
</protein>
<accession>A0A0N7JCR7</accession>
<dbReference type="GeneID" id="26098420"/>
<dbReference type="Proteomes" id="UP000196694">
    <property type="component" value="Unassembled WGS sequence"/>
</dbReference>
<feature type="transmembrane region" description="Helical" evidence="1">
    <location>
        <begin position="86"/>
        <end position="108"/>
    </location>
</feature>
<dbReference type="InterPro" id="IPR038695">
    <property type="entry name" value="Saro_0823-like_sf"/>
</dbReference>
<evidence type="ECO:0000313" key="4">
    <source>
        <dbReference type="Proteomes" id="UP000058613"/>
    </source>
</evidence>
<dbReference type="Proteomes" id="UP000058613">
    <property type="component" value="Chromosome"/>
</dbReference>
<proteinExistence type="predicted"/>
<dbReference type="EMBL" id="CP013011">
    <property type="protein sequence ID" value="ALL00145.1"/>
    <property type="molecule type" value="Genomic_DNA"/>
</dbReference>
<reference evidence="2 4" key="1">
    <citation type="submission" date="2015-10" db="EMBL/GenBank/DDBJ databases">
        <title>Complete genome sequence of hyperthermophilic archaeon Pyrodictium delaneyi Su06.</title>
        <authorList>
            <person name="Jung J.-H."/>
            <person name="Lin J."/>
            <person name="Holden J.F."/>
            <person name="Park C.-S."/>
        </authorList>
    </citation>
    <scope>NUCLEOTIDE SEQUENCE [LARGE SCALE GENOMIC DNA]</scope>
    <source>
        <strain evidence="2 4">Su06</strain>
    </source>
</reference>
<dbReference type="RefSeq" id="WP_055407279.1">
    <property type="nucleotide sequence ID" value="NZ_CP013011.1"/>
</dbReference>
<reference evidence="3 5" key="2">
    <citation type="submission" date="2017-05" db="EMBL/GenBank/DDBJ databases">
        <title>The draft genome of the hyperthermophilic archaeon 'Pyrodictium delaneyi strain Hulk', an iron and nitrate reducer, reveals the capacity for sulfate reduction.</title>
        <authorList>
            <person name="Demey L.M."/>
            <person name="Miller C."/>
            <person name="Manzella M."/>
            <person name="Reguera G."/>
            <person name="Kashefi K."/>
        </authorList>
    </citation>
    <scope>NUCLEOTIDE SEQUENCE [LARGE SCALE GENOMIC DNA]</scope>
    <source>
        <strain evidence="3 5">Hulk</strain>
    </source>
</reference>
<dbReference type="EMBL" id="NCQP01000006">
    <property type="protein sequence ID" value="OWJ54235.1"/>
    <property type="molecule type" value="Genomic_DNA"/>
</dbReference>
<dbReference type="AlphaFoldDB" id="A0A0N7JCR7"/>
<keyword evidence="5" id="KW-1185">Reference proteome</keyword>
<gene>
    <name evidence="3" type="ORF">Pdsh_07020</name>
    <name evidence="2" type="ORF">Pyrde_0095</name>
</gene>
<evidence type="ECO:0000313" key="3">
    <source>
        <dbReference type="EMBL" id="OWJ54235.1"/>
    </source>
</evidence>
<organism evidence="2 4">
    <name type="scientific">Pyrodictium delaneyi</name>
    <dbReference type="NCBI Taxonomy" id="1273541"/>
    <lineage>
        <taxon>Archaea</taxon>
        <taxon>Thermoproteota</taxon>
        <taxon>Thermoprotei</taxon>
        <taxon>Desulfurococcales</taxon>
        <taxon>Pyrodictiaceae</taxon>
        <taxon>Pyrodictium</taxon>
    </lineage>
</organism>
<name>A0A0N7JCR7_9CREN</name>
<evidence type="ECO:0000313" key="2">
    <source>
        <dbReference type="EMBL" id="ALL00145.1"/>
    </source>
</evidence>
<feature type="transmembrane region" description="Helical" evidence="1">
    <location>
        <begin position="23"/>
        <end position="47"/>
    </location>
</feature>
<evidence type="ECO:0000256" key="1">
    <source>
        <dbReference type="SAM" id="Phobius"/>
    </source>
</evidence>
<dbReference type="KEGG" id="pdl:Pyrde_0095"/>
<dbReference type="Gene3D" id="2.60.120.1140">
    <property type="entry name" value="Protein of unknown function DUF192"/>
    <property type="match status" value="1"/>
</dbReference>
<sequence>MLESLVAGTLAYLFLRRDVPSTLIPYLASFAAFLDQVTTVAAISLGAHETNPFVRLFLASPTLFFALSAAKILVAWHIARRSPRLGLWLALVFLAAAAINAHNAYALYNNTSTIELGGHTLQVYIADTERERECGYYCYDHPAIAFIWPGGTPPEVTFTMEGLDYPLLLVHVRDCTVIDVLEMQPGEKYRIDNVGPQDWFIEVKNASLEIEPGENVWGLVCEG</sequence>
<keyword evidence="1" id="KW-1133">Transmembrane helix</keyword>
<feature type="transmembrane region" description="Helical" evidence="1">
    <location>
        <begin position="53"/>
        <end position="74"/>
    </location>
</feature>